<dbReference type="SUPFAM" id="SSF50630">
    <property type="entry name" value="Acid proteases"/>
    <property type="match status" value="1"/>
</dbReference>
<dbReference type="PROSITE" id="PS00141">
    <property type="entry name" value="ASP_PROTEASE"/>
    <property type="match status" value="1"/>
</dbReference>
<dbReference type="OMA" id="CETNQQE"/>
<dbReference type="HOGENOM" id="CLU_080813_0_0_1"/>
<dbReference type="Gene3D" id="2.40.70.10">
    <property type="entry name" value="Acid Proteases"/>
    <property type="match status" value="1"/>
</dbReference>
<evidence type="ECO:0000313" key="2">
    <source>
        <dbReference type="EMBL" id="EDW46088.1"/>
    </source>
</evidence>
<dbReference type="SMR" id="B4INY5"/>
<organism evidence="3">
    <name type="scientific">Drosophila sechellia</name>
    <name type="common">Fruit fly</name>
    <dbReference type="NCBI Taxonomy" id="7238"/>
    <lineage>
        <taxon>Eukaryota</taxon>
        <taxon>Metazoa</taxon>
        <taxon>Ecdysozoa</taxon>
        <taxon>Arthropoda</taxon>
        <taxon>Hexapoda</taxon>
        <taxon>Insecta</taxon>
        <taxon>Pterygota</taxon>
        <taxon>Neoptera</taxon>
        <taxon>Endopterygota</taxon>
        <taxon>Diptera</taxon>
        <taxon>Brachycera</taxon>
        <taxon>Muscomorpha</taxon>
        <taxon>Ephydroidea</taxon>
        <taxon>Drosophilidae</taxon>
        <taxon>Drosophila</taxon>
        <taxon>Sophophora</taxon>
    </lineage>
</organism>
<evidence type="ECO:0000313" key="3">
    <source>
        <dbReference type="Proteomes" id="UP000001292"/>
    </source>
</evidence>
<sequence>MTPQARRGTSKTEENQTRCGAVLCQTQHKPATDAVVRPLVSGVQEPANQLLLDLRENRAKDFGMLPQIGKRHATPASEGQPGFARCCPSKLMGNLKAEERQLCATVLIDGVEIKATVDTGATASFISEELPDRLEAAGEVLPTRREVRMADGRYEDVTSMIEVDIGLGERTVRMQLLIPHNIIDALVLGWDFLTRVGARVECAGLTVTIPVCSTGQSRPKEKLSLAVVERADFSGEDVDEFLRSELISLENVQGTSTVAPNNDEGRSTSQAAVLPKKPQDASGDQRQGRRAAGKRMYRAV</sequence>
<gene>
    <name evidence="2" type="primary">Dsec\GM18759</name>
    <name evidence="2" type="ORF">Dsec_GM18759</name>
</gene>
<dbReference type="InterPro" id="IPR001969">
    <property type="entry name" value="Aspartic_peptidase_AS"/>
</dbReference>
<proteinExistence type="predicted"/>
<reference evidence="2 3" key="1">
    <citation type="journal article" date="2007" name="Nature">
        <title>Evolution of genes and genomes on the Drosophila phylogeny.</title>
        <authorList>
            <consortium name="Drosophila 12 Genomes Consortium"/>
            <person name="Clark A.G."/>
            <person name="Eisen M.B."/>
            <person name="Smith D.R."/>
            <person name="Bergman C.M."/>
            <person name="Oliver B."/>
            <person name="Markow T.A."/>
            <person name="Kaufman T.C."/>
            <person name="Kellis M."/>
            <person name="Gelbart W."/>
            <person name="Iyer V.N."/>
            <person name="Pollard D.A."/>
            <person name="Sackton T.B."/>
            <person name="Larracuente A.M."/>
            <person name="Singh N.D."/>
            <person name="Abad J.P."/>
            <person name="Abt D.N."/>
            <person name="Adryan B."/>
            <person name="Aguade M."/>
            <person name="Akashi H."/>
            <person name="Anderson W.W."/>
            <person name="Aquadro C.F."/>
            <person name="Ardell D.H."/>
            <person name="Arguello R."/>
            <person name="Artieri C.G."/>
            <person name="Barbash D.A."/>
            <person name="Barker D."/>
            <person name="Barsanti P."/>
            <person name="Batterham P."/>
            <person name="Batzoglou S."/>
            <person name="Begun D."/>
            <person name="Bhutkar A."/>
            <person name="Blanco E."/>
            <person name="Bosak S.A."/>
            <person name="Bradley R.K."/>
            <person name="Brand A.D."/>
            <person name="Brent M.R."/>
            <person name="Brooks A.N."/>
            <person name="Brown R.H."/>
            <person name="Butlin R.K."/>
            <person name="Caggese C."/>
            <person name="Calvi B.R."/>
            <person name="Bernardo de Carvalho A."/>
            <person name="Caspi A."/>
            <person name="Castrezana S."/>
            <person name="Celniker S.E."/>
            <person name="Chang J.L."/>
            <person name="Chapple C."/>
            <person name="Chatterji S."/>
            <person name="Chinwalla A."/>
            <person name="Civetta A."/>
            <person name="Clifton S.W."/>
            <person name="Comeron J.M."/>
            <person name="Costello J.C."/>
            <person name="Coyne J.A."/>
            <person name="Daub J."/>
            <person name="David R.G."/>
            <person name="Delcher A.L."/>
            <person name="Delehaunty K."/>
            <person name="Do C.B."/>
            <person name="Ebling H."/>
            <person name="Edwards K."/>
            <person name="Eickbush T."/>
            <person name="Evans J.D."/>
            <person name="Filipski A."/>
            <person name="Findeiss S."/>
            <person name="Freyhult E."/>
            <person name="Fulton L."/>
            <person name="Fulton R."/>
            <person name="Garcia A.C."/>
            <person name="Gardiner A."/>
            <person name="Garfield D.A."/>
            <person name="Garvin B.E."/>
            <person name="Gibson G."/>
            <person name="Gilbert D."/>
            <person name="Gnerre S."/>
            <person name="Godfrey J."/>
            <person name="Good R."/>
            <person name="Gotea V."/>
            <person name="Gravely B."/>
            <person name="Greenberg A.J."/>
            <person name="Griffiths-Jones S."/>
            <person name="Gross S."/>
            <person name="Guigo R."/>
            <person name="Gustafson E.A."/>
            <person name="Haerty W."/>
            <person name="Hahn M.W."/>
            <person name="Halligan D.L."/>
            <person name="Halpern A.L."/>
            <person name="Halter G.M."/>
            <person name="Han M.V."/>
            <person name="Heger A."/>
            <person name="Hillier L."/>
            <person name="Hinrichs A.S."/>
            <person name="Holmes I."/>
            <person name="Hoskins R.A."/>
            <person name="Hubisz M.J."/>
            <person name="Hultmark D."/>
            <person name="Huntley M.A."/>
            <person name="Jaffe D.B."/>
            <person name="Jagadeeshan S."/>
            <person name="Jeck W.R."/>
            <person name="Johnson J."/>
            <person name="Jones C.D."/>
            <person name="Jordan W.C."/>
            <person name="Karpen G.H."/>
            <person name="Kataoka E."/>
            <person name="Keightley P.D."/>
            <person name="Kheradpour P."/>
            <person name="Kirkness E.F."/>
            <person name="Koerich L.B."/>
            <person name="Kristiansen K."/>
            <person name="Kudrna D."/>
            <person name="Kulathinal R.J."/>
            <person name="Kumar S."/>
            <person name="Kwok R."/>
            <person name="Lander E."/>
            <person name="Langley C.H."/>
            <person name="Lapoint R."/>
            <person name="Lazzaro B.P."/>
            <person name="Lee S.J."/>
            <person name="Levesque L."/>
            <person name="Li R."/>
            <person name="Lin C.F."/>
            <person name="Lin M.F."/>
            <person name="Lindblad-Toh K."/>
            <person name="Llopart A."/>
            <person name="Long M."/>
            <person name="Low L."/>
            <person name="Lozovsky E."/>
            <person name="Lu J."/>
            <person name="Luo M."/>
            <person name="Machado C.A."/>
            <person name="Makalowski W."/>
            <person name="Marzo M."/>
            <person name="Matsuda M."/>
            <person name="Matzkin L."/>
            <person name="McAllister B."/>
            <person name="McBride C.S."/>
            <person name="McKernan B."/>
            <person name="McKernan K."/>
            <person name="Mendez-Lago M."/>
            <person name="Minx P."/>
            <person name="Mollenhauer M.U."/>
            <person name="Montooth K."/>
            <person name="Mount S.M."/>
            <person name="Mu X."/>
            <person name="Myers E."/>
            <person name="Negre B."/>
            <person name="Newfeld S."/>
            <person name="Nielsen R."/>
            <person name="Noor M.A."/>
            <person name="O'Grady P."/>
            <person name="Pachter L."/>
            <person name="Papaceit M."/>
            <person name="Parisi M.J."/>
            <person name="Parisi M."/>
            <person name="Parts L."/>
            <person name="Pedersen J.S."/>
            <person name="Pesole G."/>
            <person name="Phillippy A.M."/>
            <person name="Ponting C.P."/>
            <person name="Pop M."/>
            <person name="Porcelli D."/>
            <person name="Powell J.R."/>
            <person name="Prohaska S."/>
            <person name="Pruitt K."/>
            <person name="Puig M."/>
            <person name="Quesneville H."/>
            <person name="Ram K.R."/>
            <person name="Rand D."/>
            <person name="Rasmussen M.D."/>
            <person name="Reed L.K."/>
            <person name="Reenan R."/>
            <person name="Reily A."/>
            <person name="Remington K.A."/>
            <person name="Rieger T.T."/>
            <person name="Ritchie M.G."/>
            <person name="Robin C."/>
            <person name="Rogers Y.H."/>
            <person name="Rohde C."/>
            <person name="Rozas J."/>
            <person name="Rubenfield M.J."/>
            <person name="Ruiz A."/>
            <person name="Russo S."/>
            <person name="Salzberg S.L."/>
            <person name="Sanchez-Gracia A."/>
            <person name="Saranga D.J."/>
            <person name="Sato H."/>
            <person name="Schaeffer S.W."/>
            <person name="Schatz M.C."/>
            <person name="Schlenke T."/>
            <person name="Schwartz R."/>
            <person name="Segarra C."/>
            <person name="Singh R.S."/>
            <person name="Sirot L."/>
            <person name="Sirota M."/>
            <person name="Sisneros N.B."/>
            <person name="Smith C.D."/>
            <person name="Smith T.F."/>
            <person name="Spieth J."/>
            <person name="Stage D.E."/>
            <person name="Stark A."/>
            <person name="Stephan W."/>
            <person name="Strausberg R.L."/>
            <person name="Strempel S."/>
            <person name="Sturgill D."/>
            <person name="Sutton G."/>
            <person name="Sutton G.G."/>
            <person name="Tao W."/>
            <person name="Teichmann S."/>
            <person name="Tobari Y.N."/>
            <person name="Tomimura Y."/>
            <person name="Tsolas J.M."/>
            <person name="Valente V.L."/>
            <person name="Venter E."/>
            <person name="Venter J.C."/>
            <person name="Vicario S."/>
            <person name="Vieira F.G."/>
            <person name="Vilella A.J."/>
            <person name="Villasante A."/>
            <person name="Walenz B."/>
            <person name="Wang J."/>
            <person name="Wasserman M."/>
            <person name="Watts T."/>
            <person name="Wilson D."/>
            <person name="Wilson R.K."/>
            <person name="Wing R.A."/>
            <person name="Wolfner M.F."/>
            <person name="Wong A."/>
            <person name="Wong G.K."/>
            <person name="Wu C.I."/>
            <person name="Wu G."/>
            <person name="Yamamoto D."/>
            <person name="Yang H.P."/>
            <person name="Yang S.P."/>
            <person name="Yorke J.A."/>
            <person name="Yoshida K."/>
            <person name="Zdobnov E."/>
            <person name="Zhang P."/>
            <person name="Zhang Y."/>
            <person name="Zimin A.V."/>
            <person name="Baldwin J."/>
            <person name="Abdouelleil A."/>
            <person name="Abdulkadir J."/>
            <person name="Abebe A."/>
            <person name="Abera B."/>
            <person name="Abreu J."/>
            <person name="Acer S.C."/>
            <person name="Aftuck L."/>
            <person name="Alexander A."/>
            <person name="An P."/>
            <person name="Anderson E."/>
            <person name="Anderson S."/>
            <person name="Arachi H."/>
            <person name="Azer M."/>
            <person name="Bachantsang P."/>
            <person name="Barry A."/>
            <person name="Bayul T."/>
            <person name="Berlin A."/>
            <person name="Bessette D."/>
            <person name="Bloom T."/>
            <person name="Blye J."/>
            <person name="Boguslavskiy L."/>
            <person name="Bonnet C."/>
            <person name="Boukhgalter B."/>
            <person name="Bourzgui I."/>
            <person name="Brown A."/>
            <person name="Cahill P."/>
            <person name="Channer S."/>
            <person name="Cheshatsang Y."/>
            <person name="Chuda L."/>
            <person name="Citroen M."/>
            <person name="Collymore A."/>
            <person name="Cooke P."/>
            <person name="Costello M."/>
            <person name="D'Aco K."/>
            <person name="Daza R."/>
            <person name="De Haan G."/>
            <person name="DeGray S."/>
            <person name="DeMaso C."/>
            <person name="Dhargay N."/>
            <person name="Dooley K."/>
            <person name="Dooley E."/>
            <person name="Doricent M."/>
            <person name="Dorje P."/>
            <person name="Dorjee K."/>
            <person name="Dupes A."/>
            <person name="Elong R."/>
            <person name="Falk J."/>
            <person name="Farina A."/>
            <person name="Faro S."/>
            <person name="Ferguson D."/>
            <person name="Fisher S."/>
            <person name="Foley C.D."/>
            <person name="Franke A."/>
            <person name="Friedrich D."/>
            <person name="Gadbois L."/>
            <person name="Gearin G."/>
            <person name="Gearin C.R."/>
            <person name="Giannoukos G."/>
            <person name="Goode T."/>
            <person name="Graham J."/>
            <person name="Grandbois E."/>
            <person name="Grewal S."/>
            <person name="Gyaltsen K."/>
            <person name="Hafez N."/>
            <person name="Hagos B."/>
            <person name="Hall J."/>
            <person name="Henson C."/>
            <person name="Hollinger A."/>
            <person name="Honan T."/>
            <person name="Huard M.D."/>
            <person name="Hughes L."/>
            <person name="Hurhula B."/>
            <person name="Husby M.E."/>
            <person name="Kamat A."/>
            <person name="Kanga B."/>
            <person name="Kashin S."/>
            <person name="Khazanovich D."/>
            <person name="Kisner P."/>
            <person name="Lance K."/>
            <person name="Lara M."/>
            <person name="Lee W."/>
            <person name="Lennon N."/>
            <person name="Letendre F."/>
            <person name="LeVine R."/>
            <person name="Lipovsky A."/>
            <person name="Liu X."/>
            <person name="Liu J."/>
            <person name="Liu S."/>
            <person name="Lokyitsang T."/>
            <person name="Lokyitsang Y."/>
            <person name="Lubonja R."/>
            <person name="Lui A."/>
            <person name="MacDonald P."/>
            <person name="Magnisalis V."/>
            <person name="Maru K."/>
            <person name="Matthews C."/>
            <person name="McCusker W."/>
            <person name="McDonough S."/>
            <person name="Mehta T."/>
            <person name="Meldrim J."/>
            <person name="Meneus L."/>
            <person name="Mihai O."/>
            <person name="Mihalev A."/>
            <person name="Mihova T."/>
            <person name="Mittelman R."/>
            <person name="Mlenga V."/>
            <person name="Montmayeur A."/>
            <person name="Mulrain L."/>
            <person name="Navidi A."/>
            <person name="Naylor J."/>
            <person name="Negash T."/>
            <person name="Nguyen T."/>
            <person name="Nguyen N."/>
            <person name="Nicol R."/>
            <person name="Norbu C."/>
            <person name="Norbu N."/>
            <person name="Novod N."/>
            <person name="O'Neill B."/>
            <person name="Osman S."/>
            <person name="Markiewicz E."/>
            <person name="Oyono O.L."/>
            <person name="Patti C."/>
            <person name="Phunkhang P."/>
            <person name="Pierre F."/>
            <person name="Priest M."/>
            <person name="Raghuraman S."/>
            <person name="Rege F."/>
            <person name="Reyes R."/>
            <person name="Rise C."/>
            <person name="Rogov P."/>
            <person name="Ross K."/>
            <person name="Ryan E."/>
            <person name="Settipalli S."/>
            <person name="Shea T."/>
            <person name="Sherpa N."/>
            <person name="Shi L."/>
            <person name="Shih D."/>
            <person name="Sparrow T."/>
            <person name="Spaulding J."/>
            <person name="Stalker J."/>
            <person name="Stange-Thomann N."/>
            <person name="Stavropoulos S."/>
            <person name="Stone C."/>
            <person name="Strader C."/>
            <person name="Tesfaye S."/>
            <person name="Thomson T."/>
            <person name="Thoulutsang Y."/>
            <person name="Thoulutsang D."/>
            <person name="Topham K."/>
            <person name="Topping I."/>
            <person name="Tsamla T."/>
            <person name="Vassiliev H."/>
            <person name="Vo A."/>
            <person name="Wangchuk T."/>
            <person name="Wangdi T."/>
            <person name="Weiand M."/>
            <person name="Wilkinson J."/>
            <person name="Wilson A."/>
            <person name="Yadav S."/>
            <person name="Young G."/>
            <person name="Yu Q."/>
            <person name="Zembek L."/>
            <person name="Zhong D."/>
            <person name="Zimmer A."/>
            <person name="Zwirko Z."/>
            <person name="Jaffe D.B."/>
            <person name="Alvarez P."/>
            <person name="Brockman W."/>
            <person name="Butler J."/>
            <person name="Chin C."/>
            <person name="Gnerre S."/>
            <person name="Grabherr M."/>
            <person name="Kleber M."/>
            <person name="Mauceli E."/>
            <person name="MacCallum I."/>
        </authorList>
    </citation>
    <scope>NUCLEOTIDE SEQUENCE [LARGE SCALE GENOMIC DNA]</scope>
    <source>
        <strain evidence="3">Rob3c / Tucson 14021-0248.25</strain>
    </source>
</reference>
<dbReference type="GO" id="GO:0006508">
    <property type="term" value="P:proteolysis"/>
    <property type="evidence" value="ECO:0007669"/>
    <property type="project" value="InterPro"/>
</dbReference>
<dbReference type="AlphaFoldDB" id="B4INY5"/>
<dbReference type="MEROPS" id="A02.054"/>
<name>B4INY5_DROSE</name>
<accession>B4INY5</accession>
<protein>
    <submittedName>
        <fullName evidence="2">GM18759</fullName>
    </submittedName>
</protein>
<dbReference type="Pfam" id="PF13975">
    <property type="entry name" value="gag-asp_proteas"/>
    <property type="match status" value="1"/>
</dbReference>
<keyword evidence="3" id="KW-1185">Reference proteome</keyword>
<dbReference type="CDD" id="cd00303">
    <property type="entry name" value="retropepsin_like"/>
    <property type="match status" value="1"/>
</dbReference>
<dbReference type="PhylomeDB" id="B4INY5"/>
<dbReference type="EMBL" id="CH677134">
    <property type="protein sequence ID" value="EDW46088.1"/>
    <property type="molecule type" value="Genomic_DNA"/>
</dbReference>
<dbReference type="GO" id="GO:0004190">
    <property type="term" value="F:aspartic-type endopeptidase activity"/>
    <property type="evidence" value="ECO:0007669"/>
    <property type="project" value="InterPro"/>
</dbReference>
<dbReference type="Proteomes" id="UP000001292">
    <property type="component" value="Unassembled WGS sequence"/>
</dbReference>
<feature type="compositionally biased region" description="Basic residues" evidence="1">
    <location>
        <begin position="288"/>
        <end position="300"/>
    </location>
</feature>
<feature type="region of interest" description="Disordered" evidence="1">
    <location>
        <begin position="254"/>
        <end position="300"/>
    </location>
</feature>
<evidence type="ECO:0000256" key="1">
    <source>
        <dbReference type="SAM" id="MobiDB-lite"/>
    </source>
</evidence>
<dbReference type="InterPro" id="IPR021109">
    <property type="entry name" value="Peptidase_aspartic_dom_sf"/>
</dbReference>